<accession>A0A942UTZ4</accession>
<dbReference type="GO" id="GO:0005829">
    <property type="term" value="C:cytosol"/>
    <property type="evidence" value="ECO:0007669"/>
    <property type="project" value="TreeGrafter"/>
</dbReference>
<dbReference type="InterPro" id="IPR011604">
    <property type="entry name" value="PDDEXK-like_dom_sf"/>
</dbReference>
<dbReference type="Pfam" id="PF00580">
    <property type="entry name" value="UvrD-helicase"/>
    <property type="match status" value="1"/>
</dbReference>
<dbReference type="SUPFAM" id="SSF52980">
    <property type="entry name" value="Restriction endonuclease-like"/>
    <property type="match status" value="1"/>
</dbReference>
<evidence type="ECO:0000256" key="14">
    <source>
        <dbReference type="PROSITE-ProRule" id="PRU00560"/>
    </source>
</evidence>
<evidence type="ECO:0000313" key="18">
    <source>
        <dbReference type="EMBL" id="MBS4539103.1"/>
    </source>
</evidence>
<evidence type="ECO:0000256" key="8">
    <source>
        <dbReference type="ARBA" id="ARBA00023125"/>
    </source>
</evidence>
<evidence type="ECO:0000256" key="15">
    <source>
        <dbReference type="SAM" id="Coils"/>
    </source>
</evidence>
<dbReference type="PANTHER" id="PTHR11070">
    <property type="entry name" value="UVRD / RECB / PCRA DNA HELICASE FAMILY MEMBER"/>
    <property type="match status" value="1"/>
</dbReference>
<keyword evidence="3" id="KW-0227">DNA damage</keyword>
<evidence type="ECO:0000256" key="7">
    <source>
        <dbReference type="ARBA" id="ARBA00022840"/>
    </source>
</evidence>
<dbReference type="Proteomes" id="UP000724672">
    <property type="component" value="Unassembled WGS sequence"/>
</dbReference>
<dbReference type="GO" id="GO:0004527">
    <property type="term" value="F:exonuclease activity"/>
    <property type="evidence" value="ECO:0007669"/>
    <property type="project" value="UniProtKB-KW"/>
</dbReference>
<keyword evidence="6" id="KW-0269">Exonuclease</keyword>
<evidence type="ECO:0000259" key="17">
    <source>
        <dbReference type="PROSITE" id="PS51217"/>
    </source>
</evidence>
<keyword evidence="7 14" id="KW-0067">ATP-binding</keyword>
<evidence type="ECO:0000256" key="2">
    <source>
        <dbReference type="ARBA" id="ARBA00022741"/>
    </source>
</evidence>
<dbReference type="Gene3D" id="3.90.320.10">
    <property type="match status" value="1"/>
</dbReference>
<dbReference type="PROSITE" id="PS51198">
    <property type="entry name" value="UVRD_HELICASE_ATP_BIND"/>
    <property type="match status" value="1"/>
</dbReference>
<feature type="binding site" evidence="14">
    <location>
        <begin position="22"/>
        <end position="29"/>
    </location>
    <ligand>
        <name>ATP</name>
        <dbReference type="ChEBI" id="CHEBI:30616"/>
    </ligand>
</feature>
<dbReference type="Gene3D" id="3.40.50.300">
    <property type="entry name" value="P-loop containing nucleotide triphosphate hydrolases"/>
    <property type="match status" value="4"/>
</dbReference>
<feature type="coiled-coil region" evidence="15">
    <location>
        <begin position="269"/>
        <end position="296"/>
    </location>
</feature>
<evidence type="ECO:0000313" key="19">
    <source>
        <dbReference type="Proteomes" id="UP000724672"/>
    </source>
</evidence>
<dbReference type="RefSeq" id="WP_203367023.1">
    <property type="nucleotide sequence ID" value="NZ_WSFT01000040.1"/>
</dbReference>
<keyword evidence="10" id="KW-0413">Isomerase</keyword>
<evidence type="ECO:0000256" key="9">
    <source>
        <dbReference type="ARBA" id="ARBA00023204"/>
    </source>
</evidence>
<dbReference type="InterPro" id="IPR011335">
    <property type="entry name" value="Restrct_endonuc-II-like"/>
</dbReference>
<keyword evidence="9" id="KW-0234">DNA repair</keyword>
<keyword evidence="19" id="KW-1185">Reference proteome</keyword>
<keyword evidence="8" id="KW-0238">DNA-binding</keyword>
<dbReference type="PROSITE" id="PS51217">
    <property type="entry name" value="UVRD_HELICASE_CTER"/>
    <property type="match status" value="1"/>
</dbReference>
<keyword evidence="5 14" id="KW-0347">Helicase</keyword>
<evidence type="ECO:0000256" key="3">
    <source>
        <dbReference type="ARBA" id="ARBA00022763"/>
    </source>
</evidence>
<dbReference type="InterPro" id="IPR038726">
    <property type="entry name" value="PDDEXK_AddAB-type"/>
</dbReference>
<protein>
    <recommendedName>
        <fullName evidence="12">DNA 3'-5' helicase</fullName>
        <ecNumber evidence="12">5.6.2.4</ecNumber>
    </recommendedName>
</protein>
<dbReference type="InterPro" id="IPR000212">
    <property type="entry name" value="DNA_helicase_UvrD/REP"/>
</dbReference>
<evidence type="ECO:0000256" key="5">
    <source>
        <dbReference type="ARBA" id="ARBA00022806"/>
    </source>
</evidence>
<evidence type="ECO:0000256" key="11">
    <source>
        <dbReference type="ARBA" id="ARBA00034617"/>
    </source>
</evidence>
<dbReference type="AlphaFoldDB" id="A0A942UTZ4"/>
<evidence type="ECO:0000256" key="10">
    <source>
        <dbReference type="ARBA" id="ARBA00023235"/>
    </source>
</evidence>
<dbReference type="GO" id="GO:0033202">
    <property type="term" value="C:DNA helicase complex"/>
    <property type="evidence" value="ECO:0007669"/>
    <property type="project" value="TreeGrafter"/>
</dbReference>
<evidence type="ECO:0000256" key="6">
    <source>
        <dbReference type="ARBA" id="ARBA00022839"/>
    </source>
</evidence>
<dbReference type="Pfam" id="PF12705">
    <property type="entry name" value="PDDEXK_1"/>
    <property type="match status" value="1"/>
</dbReference>
<dbReference type="SUPFAM" id="SSF52540">
    <property type="entry name" value="P-loop containing nucleoside triphosphate hydrolases"/>
    <property type="match status" value="1"/>
</dbReference>
<feature type="domain" description="UvrD-like helicase C-terminal" evidence="17">
    <location>
        <begin position="429"/>
        <end position="718"/>
    </location>
</feature>
<comment type="caution">
    <text evidence="18">The sequence shown here is derived from an EMBL/GenBank/DDBJ whole genome shotgun (WGS) entry which is preliminary data.</text>
</comment>
<evidence type="ECO:0000256" key="4">
    <source>
        <dbReference type="ARBA" id="ARBA00022801"/>
    </source>
</evidence>
<dbReference type="InterPro" id="IPR014016">
    <property type="entry name" value="UvrD-like_ATP-bd"/>
</dbReference>
<keyword evidence="1" id="KW-0540">Nuclease</keyword>
<evidence type="ECO:0000256" key="12">
    <source>
        <dbReference type="ARBA" id="ARBA00034808"/>
    </source>
</evidence>
<keyword evidence="15" id="KW-0175">Coiled coil</keyword>
<keyword evidence="2 14" id="KW-0547">Nucleotide-binding</keyword>
<feature type="domain" description="UvrD-like helicase ATP-binding" evidence="16">
    <location>
        <begin position="1"/>
        <end position="428"/>
    </location>
</feature>
<dbReference type="Pfam" id="PF13361">
    <property type="entry name" value="UvrD_C"/>
    <property type="match status" value="1"/>
</dbReference>
<keyword evidence="4 14" id="KW-0378">Hydrolase</keyword>
<evidence type="ECO:0000256" key="1">
    <source>
        <dbReference type="ARBA" id="ARBA00022722"/>
    </source>
</evidence>
<dbReference type="PANTHER" id="PTHR11070:SF48">
    <property type="entry name" value="ATP-DEPENDENT HELICASE_NUCLEASE SUBUNIT A"/>
    <property type="match status" value="1"/>
</dbReference>
<dbReference type="GO" id="GO:0003677">
    <property type="term" value="F:DNA binding"/>
    <property type="evidence" value="ECO:0007669"/>
    <property type="project" value="UniProtKB-KW"/>
</dbReference>
<comment type="catalytic activity">
    <reaction evidence="11">
        <text>Couples ATP hydrolysis with the unwinding of duplex DNA by translocating in the 3'-5' direction.</text>
        <dbReference type="EC" id="5.6.2.4"/>
    </reaction>
</comment>
<sequence length="1111" mass="129486">MSLTSSQQRAVNTIDKNLSVNAGAGSGKTRVLVERYINILVNGKLEKSKEVDSIVAITFTKKAQSEMKERIRTELSDRIKVNSNWKRIYEDLEKANISTIHGFCSKILMENPIEAEIYPNFGILEEYQKTKFITEILEDILINGSVKQDYIYKFLQYFTPFSIDESIHSENIITTLKNIYLKIRTTGMSIDEVKDITLKSIDNLNIDTDKIPSIKNDILYLMDNAPKNSKISKLKQDSVWLEYYNSDYTEINENILLKLSYIKDNLGRNKKLQEDIDNVKMDIDSLLKAIEKINKNIYSSVFNILIELDEKYTLKKKEVNSLDFEDLQLLTLKLLDNKDVLNYYQNKYKYIMIDEFQDTDNLQKNILYKLCSRNHSLDCNNLFVVGDPKQSIYRFRGADLSVFDEVSKDISKDSNDLLISLNDNFRTIDTVMKVINDFFINLMKDKYEILKPNKNKTSAIDIDVEILKNDDITPSEEESPSEFHKKFEGDIIARRIQQLVKNGEYNYKDIAILFRSTTSVSIYEEKLKEYGVPYTNVSGGGLLETQEVLDILNGLRVINNKYDFVSLAGFLRSPMIGISDETLYWIFKDKSKEILEALVNCEVQNKEKQKIEKAYNIIYKLNKLKNVLDINSIITELVNQTNYVETNMLLFGNTQKMANIYKFIQLAKEIQIKEKLGLREFLNHIGDLLKYGSDATQADVESADGDTVNIMTIHKSKGLQFKVVIIPETSKMFRNNKSNLLFNKLRGIGIKHPDSKGKPSKELSPIFSELSTIDNQEESEENKRILYVAMTRAEEKLILGCQIAGKNYKNSFKNMIENYIPEENIKYINNIDIEKKDIVRVKSIENQHLRTKKVNSKVFPQFNDHKYYGKKYFNSFSVSQYMTYKKCKRSFYHNYYQQKPVIKFDFQTREDENNISISPLDKGSVIHKVCELYNENNEITELIINTLKEYNLPVKENIIKEIKPYIDNYAKLSKDDLDKIYKEVQFHYNIGLSKTLGVIDRININNNEAEIIDFKTNKTNNKEYLLKEYSAQIQLYTTVVQDIYNLKVKRAGLMLLETGEFLEIDISDKSLRNNIKDIQQFIKFVEMNKKIDDYDKNKIKCEYCRHKKDCD</sequence>
<dbReference type="GO" id="GO:0005524">
    <property type="term" value="F:ATP binding"/>
    <property type="evidence" value="ECO:0007669"/>
    <property type="project" value="UniProtKB-UniRule"/>
</dbReference>
<dbReference type="GO" id="GO:0000725">
    <property type="term" value="P:recombinational repair"/>
    <property type="evidence" value="ECO:0007669"/>
    <property type="project" value="TreeGrafter"/>
</dbReference>
<dbReference type="InterPro" id="IPR014017">
    <property type="entry name" value="DNA_helicase_UvrD-like_C"/>
</dbReference>
<dbReference type="InterPro" id="IPR027417">
    <property type="entry name" value="P-loop_NTPase"/>
</dbReference>
<evidence type="ECO:0000256" key="13">
    <source>
        <dbReference type="ARBA" id="ARBA00048988"/>
    </source>
</evidence>
<reference evidence="18" key="1">
    <citation type="submission" date="2019-12" db="EMBL/GenBank/DDBJ databases">
        <title>Clostridiaceae gen. nov. sp. nov., isolated from sediment in Xinjiang, China.</title>
        <authorList>
            <person name="Zhang R."/>
        </authorList>
    </citation>
    <scope>NUCLEOTIDE SEQUENCE</scope>
    <source>
        <strain evidence="18">D2Q-11</strain>
    </source>
</reference>
<dbReference type="Gene3D" id="1.10.486.10">
    <property type="entry name" value="PCRA, domain 4"/>
    <property type="match status" value="1"/>
</dbReference>
<dbReference type="EC" id="5.6.2.4" evidence="12"/>
<comment type="catalytic activity">
    <reaction evidence="13">
        <text>ATP + H2O = ADP + phosphate + H(+)</text>
        <dbReference type="Rhea" id="RHEA:13065"/>
        <dbReference type="ChEBI" id="CHEBI:15377"/>
        <dbReference type="ChEBI" id="CHEBI:15378"/>
        <dbReference type="ChEBI" id="CHEBI:30616"/>
        <dbReference type="ChEBI" id="CHEBI:43474"/>
        <dbReference type="ChEBI" id="CHEBI:456216"/>
        <dbReference type="EC" id="5.6.2.4"/>
    </reaction>
</comment>
<organism evidence="18 19">
    <name type="scientific">Anaeromonas frigoriresistens</name>
    <dbReference type="NCBI Taxonomy" id="2683708"/>
    <lineage>
        <taxon>Bacteria</taxon>
        <taxon>Bacillati</taxon>
        <taxon>Bacillota</taxon>
        <taxon>Tissierellia</taxon>
        <taxon>Tissierellales</taxon>
        <taxon>Thermohalobacteraceae</taxon>
        <taxon>Anaeromonas</taxon>
    </lineage>
</organism>
<proteinExistence type="predicted"/>
<gene>
    <name evidence="18" type="ORF">GOQ27_11560</name>
</gene>
<dbReference type="EMBL" id="WSFT01000040">
    <property type="protein sequence ID" value="MBS4539103.1"/>
    <property type="molecule type" value="Genomic_DNA"/>
</dbReference>
<name>A0A942UTZ4_9FIRM</name>
<evidence type="ECO:0000259" key="16">
    <source>
        <dbReference type="PROSITE" id="PS51198"/>
    </source>
</evidence>
<dbReference type="GO" id="GO:0043138">
    <property type="term" value="F:3'-5' DNA helicase activity"/>
    <property type="evidence" value="ECO:0007669"/>
    <property type="project" value="UniProtKB-EC"/>
</dbReference>